<evidence type="ECO:0000313" key="2">
    <source>
        <dbReference type="Proteomes" id="UP000242188"/>
    </source>
</evidence>
<dbReference type="EMBL" id="NEDP02005463">
    <property type="protein sequence ID" value="OWF40440.1"/>
    <property type="molecule type" value="Genomic_DNA"/>
</dbReference>
<sequence length="218" mass="24861">MFRRFLRILARPTIKVKFHKRVTKEKSTTKTPCLKIIEKMALKVVQPMPGSHTVTPNELCRAKYLPQFSVIENLALCYAGLDMHAELPKFDIFEVALSAYRLLVPSIDPFLCQHVKSKGTTVRQIMPKATSTNEVEKYKEPEPEPNYESYYLLLVVSNAHVLVVSSTYVEEKPSGYVMYGAVMEKGNRDGSCTICYSLMFTDRSGRTMHPWSATRRVS</sequence>
<evidence type="ECO:0000313" key="1">
    <source>
        <dbReference type="EMBL" id="OWF40440.1"/>
    </source>
</evidence>
<name>A0A210PVC1_MIZYE</name>
<proteinExistence type="predicted"/>
<dbReference type="AlphaFoldDB" id="A0A210PVC1"/>
<dbReference type="Proteomes" id="UP000242188">
    <property type="component" value="Unassembled WGS sequence"/>
</dbReference>
<gene>
    <name evidence="1" type="ORF">KP79_PYT20845</name>
</gene>
<comment type="caution">
    <text evidence="1">The sequence shown here is derived from an EMBL/GenBank/DDBJ whole genome shotgun (WGS) entry which is preliminary data.</text>
</comment>
<accession>A0A210PVC1</accession>
<reference evidence="1 2" key="1">
    <citation type="journal article" date="2017" name="Nat. Ecol. Evol.">
        <title>Scallop genome provides insights into evolution of bilaterian karyotype and development.</title>
        <authorList>
            <person name="Wang S."/>
            <person name="Zhang J."/>
            <person name="Jiao W."/>
            <person name="Li J."/>
            <person name="Xun X."/>
            <person name="Sun Y."/>
            <person name="Guo X."/>
            <person name="Huan P."/>
            <person name="Dong B."/>
            <person name="Zhang L."/>
            <person name="Hu X."/>
            <person name="Sun X."/>
            <person name="Wang J."/>
            <person name="Zhao C."/>
            <person name="Wang Y."/>
            <person name="Wang D."/>
            <person name="Huang X."/>
            <person name="Wang R."/>
            <person name="Lv J."/>
            <person name="Li Y."/>
            <person name="Zhang Z."/>
            <person name="Liu B."/>
            <person name="Lu W."/>
            <person name="Hui Y."/>
            <person name="Liang J."/>
            <person name="Zhou Z."/>
            <person name="Hou R."/>
            <person name="Li X."/>
            <person name="Liu Y."/>
            <person name="Li H."/>
            <person name="Ning X."/>
            <person name="Lin Y."/>
            <person name="Zhao L."/>
            <person name="Xing Q."/>
            <person name="Dou J."/>
            <person name="Li Y."/>
            <person name="Mao J."/>
            <person name="Guo H."/>
            <person name="Dou H."/>
            <person name="Li T."/>
            <person name="Mu C."/>
            <person name="Jiang W."/>
            <person name="Fu Q."/>
            <person name="Fu X."/>
            <person name="Miao Y."/>
            <person name="Liu J."/>
            <person name="Yu Q."/>
            <person name="Li R."/>
            <person name="Liao H."/>
            <person name="Li X."/>
            <person name="Kong Y."/>
            <person name="Jiang Z."/>
            <person name="Chourrout D."/>
            <person name="Li R."/>
            <person name="Bao Z."/>
        </authorList>
    </citation>
    <scope>NUCLEOTIDE SEQUENCE [LARGE SCALE GENOMIC DNA]</scope>
    <source>
        <strain evidence="1 2">PY_sf001</strain>
    </source>
</reference>
<keyword evidence="2" id="KW-1185">Reference proteome</keyword>
<protein>
    <submittedName>
        <fullName evidence="1">Uncharacterized protein</fullName>
    </submittedName>
</protein>
<organism evidence="1 2">
    <name type="scientific">Mizuhopecten yessoensis</name>
    <name type="common">Japanese scallop</name>
    <name type="synonym">Patinopecten yessoensis</name>
    <dbReference type="NCBI Taxonomy" id="6573"/>
    <lineage>
        <taxon>Eukaryota</taxon>
        <taxon>Metazoa</taxon>
        <taxon>Spiralia</taxon>
        <taxon>Lophotrochozoa</taxon>
        <taxon>Mollusca</taxon>
        <taxon>Bivalvia</taxon>
        <taxon>Autobranchia</taxon>
        <taxon>Pteriomorphia</taxon>
        <taxon>Pectinida</taxon>
        <taxon>Pectinoidea</taxon>
        <taxon>Pectinidae</taxon>
        <taxon>Mizuhopecten</taxon>
    </lineage>
</organism>